<evidence type="ECO:0000256" key="1">
    <source>
        <dbReference type="SAM" id="Coils"/>
    </source>
</evidence>
<proteinExistence type="predicted"/>
<gene>
    <name evidence="3" type="ORF">A3J78_00265</name>
</gene>
<reference evidence="3 4" key="1">
    <citation type="journal article" date="2016" name="Nat. Commun.">
        <title>Thousands of microbial genomes shed light on interconnected biogeochemical processes in an aquifer system.</title>
        <authorList>
            <person name="Anantharaman K."/>
            <person name="Brown C.T."/>
            <person name="Hug L.A."/>
            <person name="Sharon I."/>
            <person name="Castelle C.J."/>
            <person name="Probst A.J."/>
            <person name="Thomas B.C."/>
            <person name="Singh A."/>
            <person name="Wilkins M.J."/>
            <person name="Karaoz U."/>
            <person name="Brodie E.L."/>
            <person name="Williams K.H."/>
            <person name="Hubbard S.S."/>
            <person name="Banfield J.F."/>
        </authorList>
    </citation>
    <scope>NUCLEOTIDE SEQUENCE [LARGE SCALE GENOMIC DNA]</scope>
</reference>
<keyword evidence="1" id="KW-0175">Coiled coil</keyword>
<keyword evidence="2" id="KW-0732">Signal</keyword>
<dbReference type="Proteomes" id="UP000178758">
    <property type="component" value="Unassembled WGS sequence"/>
</dbReference>
<sequence>MKKTAKILLILSLLLISFSPIQAQTKTFPVSRCSHRARLDALKQQIETRKQEIKLNIQEKQATMTAKLNDQRKLNITKYFNQMIERLEAVLIKLNQQVSRIESRLAKLKQEDSGLDTKEIEQWIADAKDRLSATNEAILTAKNSLPVILENNDPKAAFADVKALIKEIKAQLQETHRILVHVIGLIKGLKVGQSIPS</sequence>
<feature type="chain" id="PRO_5009518252" description="DUF5667 domain-containing protein" evidence="2">
    <location>
        <begin position="24"/>
        <end position="197"/>
    </location>
</feature>
<feature type="coiled-coil region" evidence="1">
    <location>
        <begin position="39"/>
        <end position="111"/>
    </location>
</feature>
<name>A0A1F5DCC8_9BACT</name>
<feature type="signal peptide" evidence="2">
    <location>
        <begin position="1"/>
        <end position="23"/>
    </location>
</feature>
<comment type="caution">
    <text evidence="3">The sequence shown here is derived from an EMBL/GenBank/DDBJ whole genome shotgun (WGS) entry which is preliminary data.</text>
</comment>
<evidence type="ECO:0008006" key="5">
    <source>
        <dbReference type="Google" id="ProtNLM"/>
    </source>
</evidence>
<protein>
    <recommendedName>
        <fullName evidence="5">DUF5667 domain-containing protein</fullName>
    </recommendedName>
</protein>
<dbReference type="EMBL" id="MEZJ01000049">
    <property type="protein sequence ID" value="OGD52711.1"/>
    <property type="molecule type" value="Genomic_DNA"/>
</dbReference>
<dbReference type="AlphaFoldDB" id="A0A1F5DCC8"/>
<accession>A0A1F5DCC8</accession>
<evidence type="ECO:0000256" key="2">
    <source>
        <dbReference type="SAM" id="SignalP"/>
    </source>
</evidence>
<evidence type="ECO:0000313" key="4">
    <source>
        <dbReference type="Proteomes" id="UP000178758"/>
    </source>
</evidence>
<organism evidence="3 4">
    <name type="scientific">Candidatus Beckwithbacteria bacterium RBG_13_35_6</name>
    <dbReference type="NCBI Taxonomy" id="1797456"/>
    <lineage>
        <taxon>Bacteria</taxon>
        <taxon>Candidatus Beckwithiibacteriota</taxon>
    </lineage>
</organism>
<evidence type="ECO:0000313" key="3">
    <source>
        <dbReference type="EMBL" id="OGD52711.1"/>
    </source>
</evidence>